<organism evidence="1 2">
    <name type="scientific">Flavobacterium chungnamense</name>
    <dbReference type="NCBI Taxonomy" id="706182"/>
    <lineage>
        <taxon>Bacteria</taxon>
        <taxon>Pseudomonadati</taxon>
        <taxon>Bacteroidota</taxon>
        <taxon>Flavobacteriia</taxon>
        <taxon>Flavobacteriales</taxon>
        <taxon>Flavobacteriaceae</taxon>
        <taxon>Flavobacterium</taxon>
    </lineage>
</organism>
<reference evidence="2" key="1">
    <citation type="journal article" date="2019" name="Int. J. Syst. Evol. Microbiol.">
        <title>The Global Catalogue of Microorganisms (GCM) 10K type strain sequencing project: providing services to taxonomists for standard genome sequencing and annotation.</title>
        <authorList>
            <consortium name="The Broad Institute Genomics Platform"/>
            <consortium name="The Broad Institute Genome Sequencing Center for Infectious Disease"/>
            <person name="Wu L."/>
            <person name="Ma J."/>
        </authorList>
    </citation>
    <scope>NUCLEOTIDE SEQUENCE [LARGE SCALE GENOMIC DNA]</scope>
    <source>
        <strain evidence="2">JCM 17068</strain>
    </source>
</reference>
<keyword evidence="2" id="KW-1185">Reference proteome</keyword>
<name>A0ABP7UX35_9FLAO</name>
<evidence type="ECO:0008006" key="3">
    <source>
        <dbReference type="Google" id="ProtNLM"/>
    </source>
</evidence>
<comment type="caution">
    <text evidence="1">The sequence shown here is derived from an EMBL/GenBank/DDBJ whole genome shotgun (WGS) entry which is preliminary data.</text>
</comment>
<protein>
    <recommendedName>
        <fullName evidence="3">Virulence RhuM family protein</fullName>
    </recommendedName>
</protein>
<dbReference type="RefSeq" id="WP_345094123.1">
    <property type="nucleotide sequence ID" value="NZ_BAABCS010000018.1"/>
</dbReference>
<sequence>MSDILPSNNNSISYFAPSGYEKIEAYIQDETIWLTQLRMVDFFGVGKSTISEHLATIYGSGELEKVATVRKLRTIQIESEREVTRYLEYCNLDAIISVGYLVNSTKATQFRIWATNVLKEFIVKFICFGSLNKFTKHFFLYNMTTSI</sequence>
<dbReference type="PANTHER" id="PTHR35810:SF1">
    <property type="entry name" value="CYTOPLASMIC PROTEIN"/>
    <property type="match status" value="1"/>
</dbReference>
<dbReference type="PANTHER" id="PTHR35810">
    <property type="entry name" value="CYTOPLASMIC PROTEIN-RELATED"/>
    <property type="match status" value="1"/>
</dbReference>
<evidence type="ECO:0000313" key="2">
    <source>
        <dbReference type="Proteomes" id="UP001500426"/>
    </source>
</evidence>
<accession>A0ABP7UX35</accession>
<gene>
    <name evidence="1" type="ORF">GCM10022388_19930</name>
</gene>
<proteinExistence type="predicted"/>
<evidence type="ECO:0000313" key="1">
    <source>
        <dbReference type="EMBL" id="GAA4053470.1"/>
    </source>
</evidence>
<dbReference type="EMBL" id="BAABCS010000018">
    <property type="protein sequence ID" value="GAA4053470.1"/>
    <property type="molecule type" value="Genomic_DNA"/>
</dbReference>
<dbReference type="Proteomes" id="UP001500426">
    <property type="component" value="Unassembled WGS sequence"/>
</dbReference>
<dbReference type="Pfam" id="PF13310">
    <property type="entry name" value="Virulence_RhuM"/>
    <property type="match status" value="1"/>
</dbReference>
<dbReference type="InterPro" id="IPR011204">
    <property type="entry name" value="Virulence_RhuM-like"/>
</dbReference>